<name>A0ABP7KG47_9RHOB</name>
<reference evidence="3" key="1">
    <citation type="journal article" date="2019" name="Int. J. Syst. Evol. Microbiol.">
        <title>The Global Catalogue of Microorganisms (GCM) 10K type strain sequencing project: providing services to taxonomists for standard genome sequencing and annotation.</title>
        <authorList>
            <consortium name="The Broad Institute Genomics Platform"/>
            <consortium name="The Broad Institute Genome Sequencing Center for Infectious Disease"/>
            <person name="Wu L."/>
            <person name="Ma J."/>
        </authorList>
    </citation>
    <scope>NUCLEOTIDE SEQUENCE [LARGE SCALE GENOMIC DNA]</scope>
    <source>
        <strain evidence="3">JCM 17190</strain>
    </source>
</reference>
<feature type="domain" description="N-acetyltransferase" evidence="1">
    <location>
        <begin position="36"/>
        <end position="185"/>
    </location>
</feature>
<proteinExistence type="predicted"/>
<dbReference type="InterPro" id="IPR016181">
    <property type="entry name" value="Acyl_CoA_acyltransferase"/>
</dbReference>
<accession>A0ABP7KG47</accession>
<organism evidence="2 3">
    <name type="scientific">Celeribacter arenosi</name>
    <dbReference type="NCBI Taxonomy" id="792649"/>
    <lineage>
        <taxon>Bacteria</taxon>
        <taxon>Pseudomonadati</taxon>
        <taxon>Pseudomonadota</taxon>
        <taxon>Alphaproteobacteria</taxon>
        <taxon>Rhodobacterales</taxon>
        <taxon>Roseobacteraceae</taxon>
        <taxon>Celeribacter</taxon>
    </lineage>
</organism>
<protein>
    <submittedName>
        <fullName evidence="2">GNAT family N-acetyltransferase</fullName>
    </submittedName>
</protein>
<dbReference type="PANTHER" id="PTHR43328:SF1">
    <property type="entry name" value="N-ACETYLTRANSFERASE DOMAIN-CONTAINING PROTEIN"/>
    <property type="match status" value="1"/>
</dbReference>
<gene>
    <name evidence="2" type="ORF">GCM10022404_27860</name>
</gene>
<dbReference type="Pfam" id="PF13302">
    <property type="entry name" value="Acetyltransf_3"/>
    <property type="match status" value="1"/>
</dbReference>
<keyword evidence="3" id="KW-1185">Reference proteome</keyword>
<evidence type="ECO:0000313" key="3">
    <source>
        <dbReference type="Proteomes" id="UP001399917"/>
    </source>
</evidence>
<dbReference type="Gene3D" id="3.40.630.30">
    <property type="match status" value="1"/>
</dbReference>
<sequence>MNMELVRLVNEGVDRPVIETDRFVLRAPRHSDTGLLSLYAGDERVARNARSIPHPLPPGATEAFIRRALDPKAEKLAWVLDGSASGLSEVLGVISLKPMDREQSEVSFWVAPSFWGTGIATAALGAIVAANPLGAKSLVAEIFQDNQASARVLTRNGFEYLGDAETYCVSRGAQVPTWTYLRKLG</sequence>
<dbReference type="InterPro" id="IPR000182">
    <property type="entry name" value="GNAT_dom"/>
</dbReference>
<comment type="caution">
    <text evidence="2">The sequence shown here is derived from an EMBL/GenBank/DDBJ whole genome shotgun (WGS) entry which is preliminary data.</text>
</comment>
<dbReference type="EMBL" id="BAABDF010000007">
    <property type="protein sequence ID" value="GAA3876540.1"/>
    <property type="molecule type" value="Genomic_DNA"/>
</dbReference>
<evidence type="ECO:0000259" key="1">
    <source>
        <dbReference type="PROSITE" id="PS51186"/>
    </source>
</evidence>
<dbReference type="SUPFAM" id="SSF55729">
    <property type="entry name" value="Acyl-CoA N-acyltransferases (Nat)"/>
    <property type="match status" value="1"/>
</dbReference>
<dbReference type="Proteomes" id="UP001399917">
    <property type="component" value="Unassembled WGS sequence"/>
</dbReference>
<evidence type="ECO:0000313" key="2">
    <source>
        <dbReference type="EMBL" id="GAA3876540.1"/>
    </source>
</evidence>
<dbReference type="PROSITE" id="PS51186">
    <property type="entry name" value="GNAT"/>
    <property type="match status" value="1"/>
</dbReference>
<dbReference type="PANTHER" id="PTHR43328">
    <property type="entry name" value="ACETYLTRANSFERASE-RELATED"/>
    <property type="match status" value="1"/>
</dbReference>